<dbReference type="OrthoDB" id="9757771at2"/>
<dbReference type="InterPro" id="IPR020845">
    <property type="entry name" value="AMP-binding_CS"/>
</dbReference>
<dbReference type="InterPro" id="IPR010192">
    <property type="entry name" value="MenE"/>
</dbReference>
<evidence type="ECO:0000256" key="5">
    <source>
        <dbReference type="ARBA" id="ARBA00022840"/>
    </source>
</evidence>
<comment type="caution">
    <text evidence="8">The sequence shown here is derived from an EMBL/GenBank/DDBJ whole genome shotgun (WGS) entry which is preliminary data.</text>
</comment>
<dbReference type="GO" id="GO:0005524">
    <property type="term" value="F:ATP binding"/>
    <property type="evidence" value="ECO:0007669"/>
    <property type="project" value="UniProtKB-KW"/>
</dbReference>
<dbReference type="Gene3D" id="3.30.300.30">
    <property type="match status" value="1"/>
</dbReference>
<name>A0A3N5B0A9_9BACI</name>
<evidence type="ECO:0000259" key="6">
    <source>
        <dbReference type="Pfam" id="PF00501"/>
    </source>
</evidence>
<comment type="similarity">
    <text evidence="1">Belongs to the ATP-dependent AMP-binding enzyme family.</text>
</comment>
<gene>
    <name evidence="8" type="ORF">EDC24_2566</name>
</gene>
<evidence type="ECO:0000313" key="8">
    <source>
        <dbReference type="EMBL" id="RPF50599.1"/>
    </source>
</evidence>
<sequence length="504" mass="56359">METIDYWIEKRAEITPHREALVHGDKRWSYYELNESIYKMAVHLKDQFNIEAQDRIAILSNNRAEYLMAYMALAKLGAIVVPLNIRLTANELAFQIIDSGSKALIYEGEFSDMKDEIVTLSEIESAYSLDRWEEDETQTLPTNLTPPSDITSQSPFVICYTSGTTGRPKGAVLTHDNMYWNAINNITAIDITSHDRIIVLLPLFHIGGIGLFAFPGIVAGATSVIIGKFDTEQAIRTIEEEKISIVMGVPAIHDAVRKTSSFNTADFLSVRWFYNGGAPCPSDVYNAYLDKGLPFGGGFGMTEASPTIFMLSKEDYIEKRGSIGKPVLYCDAKLIDDSGKEVERGEVGELILKGPNIMKEYWKLPDETENTFKDGWLLTGDLMRQDEDGFFWVAGRKKDMIISGGENIYPLEVEQVIESLPEVDEVAVVGTVDPKWGEVPSAFISFHDGKALTSEEITAFCIQRIGKYKIPKYFYEVDELPRNATGKIAKTLLSPDAYADKLLV</sequence>
<proteinExistence type="inferred from homology"/>
<evidence type="ECO:0000259" key="7">
    <source>
        <dbReference type="Pfam" id="PF13193"/>
    </source>
</evidence>
<keyword evidence="2" id="KW-0474">Menaquinone biosynthesis</keyword>
<dbReference type="InterPro" id="IPR045851">
    <property type="entry name" value="AMP-bd_C_sf"/>
</dbReference>
<keyword evidence="3" id="KW-0436">Ligase</keyword>
<accession>A0A3N5B0A9</accession>
<feature type="domain" description="AMP-dependent synthetase/ligase" evidence="6">
    <location>
        <begin position="9"/>
        <end position="362"/>
    </location>
</feature>
<dbReference type="PANTHER" id="PTHR43201:SF5">
    <property type="entry name" value="MEDIUM-CHAIN ACYL-COA LIGASE ACSF2, MITOCHONDRIAL"/>
    <property type="match status" value="1"/>
</dbReference>
<dbReference type="Pfam" id="PF13193">
    <property type="entry name" value="AMP-binding_C"/>
    <property type="match status" value="1"/>
</dbReference>
<organism evidence="8 9">
    <name type="scientific">Aquisalibacillus elongatus</name>
    <dbReference type="NCBI Taxonomy" id="485577"/>
    <lineage>
        <taxon>Bacteria</taxon>
        <taxon>Bacillati</taxon>
        <taxon>Bacillota</taxon>
        <taxon>Bacilli</taxon>
        <taxon>Bacillales</taxon>
        <taxon>Bacillaceae</taxon>
        <taxon>Aquisalibacillus</taxon>
    </lineage>
</organism>
<dbReference type="FunFam" id="3.30.300.30:FF:000008">
    <property type="entry name" value="2,3-dihydroxybenzoate-AMP ligase"/>
    <property type="match status" value="1"/>
</dbReference>
<protein>
    <submittedName>
        <fullName evidence="8">Fatty-acyl-CoA synthase</fullName>
    </submittedName>
</protein>
<dbReference type="RefSeq" id="WP_124223144.1">
    <property type="nucleotide sequence ID" value="NZ_RKRF01000012.1"/>
</dbReference>
<keyword evidence="5" id="KW-0067">ATP-binding</keyword>
<dbReference type="Proteomes" id="UP000276443">
    <property type="component" value="Unassembled WGS sequence"/>
</dbReference>
<dbReference type="GO" id="GO:0031956">
    <property type="term" value="F:medium-chain fatty acid-CoA ligase activity"/>
    <property type="evidence" value="ECO:0007669"/>
    <property type="project" value="TreeGrafter"/>
</dbReference>
<dbReference type="InterPro" id="IPR025110">
    <property type="entry name" value="AMP-bd_C"/>
</dbReference>
<dbReference type="PROSITE" id="PS00455">
    <property type="entry name" value="AMP_BINDING"/>
    <property type="match status" value="1"/>
</dbReference>
<evidence type="ECO:0000256" key="2">
    <source>
        <dbReference type="ARBA" id="ARBA00022428"/>
    </source>
</evidence>
<dbReference type="AlphaFoldDB" id="A0A3N5B0A9"/>
<keyword evidence="9" id="KW-1185">Reference proteome</keyword>
<dbReference type="Gene3D" id="3.40.50.12780">
    <property type="entry name" value="N-terminal domain of ligase-like"/>
    <property type="match status" value="1"/>
</dbReference>
<dbReference type="NCBIfam" id="TIGR01923">
    <property type="entry name" value="menE"/>
    <property type="match status" value="1"/>
</dbReference>
<dbReference type="InterPro" id="IPR000873">
    <property type="entry name" value="AMP-dep_synth/lig_dom"/>
</dbReference>
<evidence type="ECO:0000256" key="3">
    <source>
        <dbReference type="ARBA" id="ARBA00022598"/>
    </source>
</evidence>
<dbReference type="PANTHER" id="PTHR43201">
    <property type="entry name" value="ACYL-COA SYNTHETASE"/>
    <property type="match status" value="1"/>
</dbReference>
<dbReference type="EMBL" id="RKRF01000012">
    <property type="protein sequence ID" value="RPF50599.1"/>
    <property type="molecule type" value="Genomic_DNA"/>
</dbReference>
<evidence type="ECO:0000313" key="9">
    <source>
        <dbReference type="Proteomes" id="UP000276443"/>
    </source>
</evidence>
<dbReference type="GO" id="GO:0006631">
    <property type="term" value="P:fatty acid metabolic process"/>
    <property type="evidence" value="ECO:0007669"/>
    <property type="project" value="TreeGrafter"/>
</dbReference>
<evidence type="ECO:0000256" key="4">
    <source>
        <dbReference type="ARBA" id="ARBA00022741"/>
    </source>
</evidence>
<keyword evidence="4" id="KW-0547">Nucleotide-binding</keyword>
<reference evidence="8 9" key="1">
    <citation type="submission" date="2018-11" db="EMBL/GenBank/DDBJ databases">
        <title>Genomic Encyclopedia of Type Strains, Phase IV (KMG-IV): sequencing the most valuable type-strain genomes for metagenomic binning, comparative biology and taxonomic classification.</title>
        <authorList>
            <person name="Goeker M."/>
        </authorList>
    </citation>
    <scope>NUCLEOTIDE SEQUENCE [LARGE SCALE GENOMIC DNA]</scope>
    <source>
        <strain evidence="8 9">DSM 18090</strain>
    </source>
</reference>
<dbReference type="GO" id="GO:0008756">
    <property type="term" value="F:o-succinylbenzoate-CoA ligase activity"/>
    <property type="evidence" value="ECO:0007669"/>
    <property type="project" value="InterPro"/>
</dbReference>
<feature type="domain" description="AMP-binding enzyme C-terminal" evidence="7">
    <location>
        <begin position="412"/>
        <end position="487"/>
    </location>
</feature>
<dbReference type="SUPFAM" id="SSF56801">
    <property type="entry name" value="Acetyl-CoA synthetase-like"/>
    <property type="match status" value="1"/>
</dbReference>
<dbReference type="CDD" id="cd17631">
    <property type="entry name" value="FACL_FadD13-like"/>
    <property type="match status" value="1"/>
</dbReference>
<evidence type="ECO:0000256" key="1">
    <source>
        <dbReference type="ARBA" id="ARBA00006432"/>
    </source>
</evidence>
<dbReference type="InterPro" id="IPR042099">
    <property type="entry name" value="ANL_N_sf"/>
</dbReference>
<dbReference type="Pfam" id="PF00501">
    <property type="entry name" value="AMP-binding"/>
    <property type="match status" value="1"/>
</dbReference>
<dbReference type="GO" id="GO:0009234">
    <property type="term" value="P:menaquinone biosynthetic process"/>
    <property type="evidence" value="ECO:0007669"/>
    <property type="project" value="UniProtKB-KW"/>
</dbReference>